<evidence type="ECO:0000313" key="2">
    <source>
        <dbReference type="Proteomes" id="UP000499080"/>
    </source>
</evidence>
<dbReference type="Proteomes" id="UP000499080">
    <property type="component" value="Unassembled WGS sequence"/>
</dbReference>
<comment type="caution">
    <text evidence="1">The sequence shown here is derived from an EMBL/GenBank/DDBJ whole genome shotgun (WGS) entry which is preliminary data.</text>
</comment>
<organism evidence="1 2">
    <name type="scientific">Araneus ventricosus</name>
    <name type="common">Orbweaver spider</name>
    <name type="synonym">Epeira ventricosa</name>
    <dbReference type="NCBI Taxonomy" id="182803"/>
    <lineage>
        <taxon>Eukaryota</taxon>
        <taxon>Metazoa</taxon>
        <taxon>Ecdysozoa</taxon>
        <taxon>Arthropoda</taxon>
        <taxon>Chelicerata</taxon>
        <taxon>Arachnida</taxon>
        <taxon>Araneae</taxon>
        <taxon>Araneomorphae</taxon>
        <taxon>Entelegynae</taxon>
        <taxon>Araneoidea</taxon>
        <taxon>Araneidae</taxon>
        <taxon>Araneus</taxon>
    </lineage>
</organism>
<sequence length="116" mass="13195">MTLPIFLCVMKNCMEMCFGFIALDPFKQAPNRLWIKKYNISNAVNSVIALTLVLCVALSASMVCEASKNSKDVQEKNVQTFSWFRTSDKKQETLPSVHGSQQTTFRTFSVELRLLH</sequence>
<evidence type="ECO:0000313" key="1">
    <source>
        <dbReference type="EMBL" id="GBN87518.1"/>
    </source>
</evidence>
<dbReference type="AlphaFoldDB" id="A0A4Y2SGY9"/>
<dbReference type="EMBL" id="BGPR01021837">
    <property type="protein sequence ID" value="GBN87518.1"/>
    <property type="molecule type" value="Genomic_DNA"/>
</dbReference>
<name>A0A4Y2SGY9_ARAVE</name>
<accession>A0A4Y2SGY9</accession>
<keyword evidence="2" id="KW-1185">Reference proteome</keyword>
<gene>
    <name evidence="1" type="ORF">AVEN_111956_1</name>
</gene>
<protein>
    <submittedName>
        <fullName evidence="1">Uncharacterized protein</fullName>
    </submittedName>
</protein>
<proteinExistence type="predicted"/>
<reference evidence="1 2" key="1">
    <citation type="journal article" date="2019" name="Sci. Rep.">
        <title>Orb-weaving spider Araneus ventricosus genome elucidates the spidroin gene catalogue.</title>
        <authorList>
            <person name="Kono N."/>
            <person name="Nakamura H."/>
            <person name="Ohtoshi R."/>
            <person name="Moran D.A.P."/>
            <person name="Shinohara A."/>
            <person name="Yoshida Y."/>
            <person name="Fujiwara M."/>
            <person name="Mori M."/>
            <person name="Tomita M."/>
            <person name="Arakawa K."/>
        </authorList>
    </citation>
    <scope>NUCLEOTIDE SEQUENCE [LARGE SCALE GENOMIC DNA]</scope>
</reference>